<keyword evidence="6" id="KW-0418">Kinase</keyword>
<dbReference type="InterPro" id="IPR036097">
    <property type="entry name" value="HisK_dim/P_sf"/>
</dbReference>
<evidence type="ECO:0000259" key="14">
    <source>
        <dbReference type="PROSITE" id="PS50110"/>
    </source>
</evidence>
<sequence>MSQQATAEAEQLVEQLEEHEDRFSRRGLLIRYARGRVRHFASRQVITFIGGAVLFLTNGPMSGLAAVLVALAGEITDCAYLRGMKRRLDAGAPRHREAAISAVTAGLQAFAIALCVSMSWYGGVSGDSPLFAVAFLAGAAVNAGLVMPFHPAAAFARLSIYSATALLFFAGDWLGGNNRSAGFAMNAIGTLTLGMMVATCIHSVQRGFRRDRRDTRALLALSRELVASKQAAEEGARAKAEFLATMSHEIRTPMNGVIGMADLLCETDLDSGQRQNAETIRSSAGSLLRILNDVLDLSRLDAGRMELNPTDFDLRACIADAVRLFDPQAARKGLSLDLDLPTGLPAHVRADDGRLRQILVNLVGNAVKFTETGGVRIQVHLRQENGAELLDVAVSDTGIGIEAGKIGRVFERFSQAEASTTRRFGGTGLGLTISRLLAEAMGGTITVQSAPGRGSCFTLTVPVGRCAGPARPAGRGDQPDLPAGLRVLVAEDNRVNRLLVKKFLASQPLELEFAHDGLQAVEKALCAPPDVIFMDMSMPGIDGPEAARRIRAAPVRQPVIIALTANAFDSDRNACLAAGMEGFLTKPVSRADLVAAIARYAAGRGCCAAG</sequence>
<dbReference type="SUPFAM" id="SSF55874">
    <property type="entry name" value="ATPase domain of HSP90 chaperone/DNA topoisomerase II/histidine kinase"/>
    <property type="match status" value="1"/>
</dbReference>
<gene>
    <name evidence="15" type="ORF">C6Y53_07695</name>
</gene>
<evidence type="ECO:0000256" key="9">
    <source>
        <dbReference type="ARBA" id="ARBA00064003"/>
    </source>
</evidence>
<feature type="transmembrane region" description="Helical" evidence="12">
    <location>
        <begin position="154"/>
        <end position="171"/>
    </location>
</feature>
<feature type="domain" description="Histidine kinase" evidence="13">
    <location>
        <begin position="245"/>
        <end position="465"/>
    </location>
</feature>
<dbReference type="PANTHER" id="PTHR45339:SF1">
    <property type="entry name" value="HYBRID SIGNAL TRANSDUCTION HISTIDINE KINASE J"/>
    <property type="match status" value="1"/>
</dbReference>
<dbReference type="SUPFAM" id="SSF52172">
    <property type="entry name" value="CheY-like"/>
    <property type="match status" value="1"/>
</dbReference>
<dbReference type="PROSITE" id="PS50109">
    <property type="entry name" value="HIS_KIN"/>
    <property type="match status" value="1"/>
</dbReference>
<dbReference type="Gene3D" id="1.10.287.130">
    <property type="match status" value="1"/>
</dbReference>
<protein>
    <recommendedName>
        <fullName evidence="10">Sensory/regulatory protein RpfC</fullName>
        <ecNumber evidence="2">2.7.13.3</ecNumber>
    </recommendedName>
</protein>
<feature type="transmembrane region" description="Helical" evidence="12">
    <location>
        <begin position="183"/>
        <end position="204"/>
    </location>
</feature>
<dbReference type="PROSITE" id="PS50110">
    <property type="entry name" value="RESPONSE_REGULATORY"/>
    <property type="match status" value="1"/>
</dbReference>
<accession>A0A2S0MP28</accession>
<evidence type="ECO:0000256" key="4">
    <source>
        <dbReference type="ARBA" id="ARBA00022679"/>
    </source>
</evidence>
<dbReference type="InterPro" id="IPR003661">
    <property type="entry name" value="HisK_dim/P_dom"/>
</dbReference>
<keyword evidence="16" id="KW-1185">Reference proteome</keyword>
<evidence type="ECO:0000256" key="5">
    <source>
        <dbReference type="ARBA" id="ARBA00022741"/>
    </source>
</evidence>
<keyword evidence="3 11" id="KW-0597">Phosphoprotein</keyword>
<feature type="transmembrane region" description="Helical" evidence="12">
    <location>
        <begin position="40"/>
        <end position="57"/>
    </location>
</feature>
<dbReference type="InterPro" id="IPR036890">
    <property type="entry name" value="HATPase_C_sf"/>
</dbReference>
<evidence type="ECO:0000313" key="16">
    <source>
        <dbReference type="Proteomes" id="UP000237655"/>
    </source>
</evidence>
<dbReference type="SMART" id="SM00388">
    <property type="entry name" value="HisKA"/>
    <property type="match status" value="1"/>
</dbReference>
<organism evidence="15 16">
    <name type="scientific">Pukyongiella litopenaei</name>
    <dbReference type="NCBI Taxonomy" id="2605946"/>
    <lineage>
        <taxon>Bacteria</taxon>
        <taxon>Pseudomonadati</taxon>
        <taxon>Pseudomonadota</taxon>
        <taxon>Alphaproteobacteria</taxon>
        <taxon>Rhodobacterales</taxon>
        <taxon>Paracoccaceae</taxon>
        <taxon>Pukyongiella</taxon>
    </lineage>
</organism>
<dbReference type="InterPro" id="IPR004358">
    <property type="entry name" value="Sig_transdc_His_kin-like_C"/>
</dbReference>
<name>A0A2S0MP28_9RHOB</name>
<dbReference type="FunFam" id="3.30.565.10:FF:000010">
    <property type="entry name" value="Sensor histidine kinase RcsC"/>
    <property type="match status" value="1"/>
</dbReference>
<dbReference type="Proteomes" id="UP000237655">
    <property type="component" value="Chromosome"/>
</dbReference>
<evidence type="ECO:0000256" key="7">
    <source>
        <dbReference type="ARBA" id="ARBA00022840"/>
    </source>
</evidence>
<evidence type="ECO:0000256" key="6">
    <source>
        <dbReference type="ARBA" id="ARBA00022777"/>
    </source>
</evidence>
<evidence type="ECO:0000259" key="13">
    <source>
        <dbReference type="PROSITE" id="PS50109"/>
    </source>
</evidence>
<evidence type="ECO:0000256" key="10">
    <source>
        <dbReference type="ARBA" id="ARBA00068150"/>
    </source>
</evidence>
<dbReference type="Pfam" id="PF00072">
    <property type="entry name" value="Response_reg"/>
    <property type="match status" value="1"/>
</dbReference>
<dbReference type="EC" id="2.7.13.3" evidence="2"/>
<dbReference type="InterPro" id="IPR003594">
    <property type="entry name" value="HATPase_dom"/>
</dbReference>
<dbReference type="RefSeq" id="WP_106471914.1">
    <property type="nucleotide sequence ID" value="NZ_CP027665.1"/>
</dbReference>
<dbReference type="EMBL" id="CP027665">
    <property type="protein sequence ID" value="AVO37596.1"/>
    <property type="molecule type" value="Genomic_DNA"/>
</dbReference>
<dbReference type="CDD" id="cd00082">
    <property type="entry name" value="HisKA"/>
    <property type="match status" value="1"/>
</dbReference>
<evidence type="ECO:0000256" key="12">
    <source>
        <dbReference type="SAM" id="Phobius"/>
    </source>
</evidence>
<dbReference type="PANTHER" id="PTHR45339">
    <property type="entry name" value="HYBRID SIGNAL TRANSDUCTION HISTIDINE KINASE J"/>
    <property type="match status" value="1"/>
</dbReference>
<feature type="modified residue" description="4-aspartylphosphate" evidence="11">
    <location>
        <position position="535"/>
    </location>
</feature>
<comment type="catalytic activity">
    <reaction evidence="1">
        <text>ATP + protein L-histidine = ADP + protein N-phospho-L-histidine.</text>
        <dbReference type="EC" id="2.7.13.3"/>
    </reaction>
</comment>
<keyword evidence="5" id="KW-0547">Nucleotide-binding</keyword>
<dbReference type="FunFam" id="1.10.287.130:FF:000002">
    <property type="entry name" value="Two-component osmosensing histidine kinase"/>
    <property type="match status" value="1"/>
</dbReference>
<proteinExistence type="predicted"/>
<evidence type="ECO:0000256" key="11">
    <source>
        <dbReference type="PROSITE-ProRule" id="PRU00169"/>
    </source>
</evidence>
<keyword evidence="7" id="KW-0067">ATP-binding</keyword>
<comment type="subunit">
    <text evidence="9">At low DSF concentrations, interacts with RpfF.</text>
</comment>
<feature type="domain" description="Response regulatory" evidence="14">
    <location>
        <begin position="486"/>
        <end position="601"/>
    </location>
</feature>
<dbReference type="Gene3D" id="3.30.565.10">
    <property type="entry name" value="Histidine kinase-like ATPase, C-terminal domain"/>
    <property type="match status" value="1"/>
</dbReference>
<feature type="transmembrane region" description="Helical" evidence="12">
    <location>
        <begin position="128"/>
        <end position="147"/>
    </location>
</feature>
<dbReference type="PRINTS" id="PR00344">
    <property type="entry name" value="BCTRLSENSOR"/>
</dbReference>
<dbReference type="SMART" id="SM00448">
    <property type="entry name" value="REC"/>
    <property type="match status" value="1"/>
</dbReference>
<dbReference type="Pfam" id="PF00512">
    <property type="entry name" value="HisKA"/>
    <property type="match status" value="1"/>
</dbReference>
<evidence type="ECO:0000256" key="3">
    <source>
        <dbReference type="ARBA" id="ARBA00022553"/>
    </source>
</evidence>
<dbReference type="Gene3D" id="3.40.50.2300">
    <property type="match status" value="1"/>
</dbReference>
<keyword evidence="12" id="KW-0472">Membrane</keyword>
<dbReference type="AlphaFoldDB" id="A0A2S0MP28"/>
<evidence type="ECO:0000256" key="1">
    <source>
        <dbReference type="ARBA" id="ARBA00000085"/>
    </source>
</evidence>
<dbReference type="KEGG" id="thas:C6Y53_07695"/>
<keyword evidence="12" id="KW-1133">Transmembrane helix</keyword>
<evidence type="ECO:0000256" key="8">
    <source>
        <dbReference type="ARBA" id="ARBA00023012"/>
    </source>
</evidence>
<dbReference type="GO" id="GO:0005524">
    <property type="term" value="F:ATP binding"/>
    <property type="evidence" value="ECO:0007669"/>
    <property type="project" value="UniProtKB-KW"/>
</dbReference>
<dbReference type="SUPFAM" id="SSF47384">
    <property type="entry name" value="Homodimeric domain of signal transducing histidine kinase"/>
    <property type="match status" value="1"/>
</dbReference>
<evidence type="ECO:0000313" key="15">
    <source>
        <dbReference type="EMBL" id="AVO37596.1"/>
    </source>
</evidence>
<evidence type="ECO:0000256" key="2">
    <source>
        <dbReference type="ARBA" id="ARBA00012438"/>
    </source>
</evidence>
<dbReference type="CDD" id="cd17546">
    <property type="entry name" value="REC_hyHK_CKI1_RcsC-like"/>
    <property type="match status" value="1"/>
</dbReference>
<feature type="transmembrane region" description="Helical" evidence="12">
    <location>
        <begin position="102"/>
        <end position="122"/>
    </location>
</feature>
<keyword evidence="4" id="KW-0808">Transferase</keyword>
<dbReference type="InterPro" id="IPR001789">
    <property type="entry name" value="Sig_transdc_resp-reg_receiver"/>
</dbReference>
<keyword evidence="12" id="KW-0812">Transmembrane</keyword>
<dbReference type="Pfam" id="PF02518">
    <property type="entry name" value="HATPase_c"/>
    <property type="match status" value="1"/>
</dbReference>
<dbReference type="CDD" id="cd16922">
    <property type="entry name" value="HATPase_EvgS-ArcB-TorS-like"/>
    <property type="match status" value="1"/>
</dbReference>
<keyword evidence="8" id="KW-0902">Two-component regulatory system</keyword>
<dbReference type="GO" id="GO:0000155">
    <property type="term" value="F:phosphorelay sensor kinase activity"/>
    <property type="evidence" value="ECO:0007669"/>
    <property type="project" value="InterPro"/>
</dbReference>
<dbReference type="InterPro" id="IPR011006">
    <property type="entry name" value="CheY-like_superfamily"/>
</dbReference>
<reference evidence="16" key="1">
    <citation type="submission" date="2018-03" db="EMBL/GenBank/DDBJ databases">
        <title>Genomic analysis of the strain SH-1 isolated from shrimp intestine.</title>
        <authorList>
            <person name="Kim Y.-S."/>
            <person name="Kim S.-E."/>
            <person name="Kim K.-H."/>
        </authorList>
    </citation>
    <scope>NUCLEOTIDE SEQUENCE [LARGE SCALE GENOMIC DNA]</scope>
    <source>
        <strain evidence="16">SH-1</strain>
    </source>
</reference>
<dbReference type="SMART" id="SM00387">
    <property type="entry name" value="HATPase_c"/>
    <property type="match status" value="1"/>
</dbReference>
<dbReference type="InterPro" id="IPR005467">
    <property type="entry name" value="His_kinase_dom"/>
</dbReference>